<sequence>MKEVIQNIIQGLVLLLLLSLILKILFASKTTIRKKGLLVDVASSSIAFFDKGEALS</sequence>
<name>A0A6N0HPZ7_9GAMM</name>
<dbReference type="KEGG" id="reo:HUE58_04230"/>
<accession>A0A6N0HPZ7</accession>
<dbReference type="RefSeq" id="WP_174605778.1">
    <property type="nucleotide sequence ID" value="NZ_CP054490.1"/>
</dbReference>
<dbReference type="EMBL" id="CP054490">
    <property type="protein sequence ID" value="QKQ24341.1"/>
    <property type="molecule type" value="Genomic_DNA"/>
</dbReference>
<evidence type="ECO:0000313" key="2">
    <source>
        <dbReference type="Proteomes" id="UP000509429"/>
    </source>
</evidence>
<dbReference type="AlphaFoldDB" id="A0A6N0HPZ7"/>
<proteinExistence type="predicted"/>
<protein>
    <submittedName>
        <fullName evidence="1">Uncharacterized protein</fullName>
    </submittedName>
</protein>
<evidence type="ECO:0000313" key="1">
    <source>
        <dbReference type="EMBL" id="QKQ24341.1"/>
    </source>
</evidence>
<dbReference type="Proteomes" id="UP000509429">
    <property type="component" value="Chromosome"/>
</dbReference>
<gene>
    <name evidence="1" type="ORF">HUE58_04230</name>
</gene>
<organism evidence="1 2">
    <name type="scientific">Candidatus Ruthia endofausta</name>
    <dbReference type="NCBI Taxonomy" id="2738852"/>
    <lineage>
        <taxon>Bacteria</taxon>
        <taxon>Pseudomonadati</taxon>
        <taxon>Pseudomonadota</taxon>
        <taxon>Gammaproteobacteria</taxon>
        <taxon>Candidatus Pseudothioglobaceae</taxon>
        <taxon>Candidatus Ruthturnera</taxon>
    </lineage>
</organism>
<keyword evidence="2" id="KW-1185">Reference proteome</keyword>
<reference evidence="1 2" key="1">
    <citation type="submission" date="2020-05" db="EMBL/GenBank/DDBJ databases">
        <title>Horizontal transmission and recombination maintain forever young bacterial symbiont genomes.</title>
        <authorList>
            <person name="Russell S.L."/>
            <person name="Pepper-Tunick E."/>
            <person name="Svedberg J."/>
            <person name="Byrne A."/>
            <person name="Ruelas Castillo J."/>
            <person name="Vollmers C."/>
            <person name="Beinart R.A."/>
            <person name="Corbett-Detig R."/>
        </authorList>
    </citation>
    <scope>NUCLEOTIDE SEQUENCE [LARGE SCALE GENOMIC DNA]</scope>
    <source>
        <strain evidence="1">JDF_Ridge</strain>
    </source>
</reference>